<dbReference type="EMBL" id="JH767135">
    <property type="protein sequence ID" value="EQC40764.1"/>
    <property type="molecule type" value="Genomic_DNA"/>
</dbReference>
<evidence type="ECO:0000256" key="1">
    <source>
        <dbReference type="SAM" id="Coils"/>
    </source>
</evidence>
<proteinExistence type="predicted"/>
<evidence type="ECO:0000313" key="2">
    <source>
        <dbReference type="EMBL" id="EQC40764.1"/>
    </source>
</evidence>
<feature type="coiled-coil region" evidence="1">
    <location>
        <begin position="73"/>
        <end position="124"/>
    </location>
</feature>
<organism evidence="2 3">
    <name type="scientific">Saprolegnia diclina (strain VS20)</name>
    <dbReference type="NCBI Taxonomy" id="1156394"/>
    <lineage>
        <taxon>Eukaryota</taxon>
        <taxon>Sar</taxon>
        <taxon>Stramenopiles</taxon>
        <taxon>Oomycota</taxon>
        <taxon>Saprolegniomycetes</taxon>
        <taxon>Saprolegniales</taxon>
        <taxon>Saprolegniaceae</taxon>
        <taxon>Saprolegnia</taxon>
    </lineage>
</organism>
<dbReference type="AlphaFoldDB" id="T0QRJ5"/>
<dbReference type="OMA" id="HEVRQKY"/>
<evidence type="ECO:0000313" key="3">
    <source>
        <dbReference type="Proteomes" id="UP000030762"/>
    </source>
</evidence>
<reference evidence="2 3" key="1">
    <citation type="submission" date="2012-04" db="EMBL/GenBank/DDBJ databases">
        <title>The Genome Sequence of Saprolegnia declina VS20.</title>
        <authorList>
            <consortium name="The Broad Institute Genome Sequencing Platform"/>
            <person name="Russ C."/>
            <person name="Nusbaum C."/>
            <person name="Tyler B."/>
            <person name="van West P."/>
            <person name="Dieguez-Uribeondo J."/>
            <person name="de Bruijn I."/>
            <person name="Tripathy S."/>
            <person name="Jiang R."/>
            <person name="Young S.K."/>
            <person name="Zeng Q."/>
            <person name="Gargeya S."/>
            <person name="Fitzgerald M."/>
            <person name="Haas B."/>
            <person name="Abouelleil A."/>
            <person name="Alvarado L."/>
            <person name="Arachchi H.M."/>
            <person name="Berlin A."/>
            <person name="Chapman S.B."/>
            <person name="Goldberg J."/>
            <person name="Griggs A."/>
            <person name="Gujja S."/>
            <person name="Hansen M."/>
            <person name="Howarth C."/>
            <person name="Imamovic A."/>
            <person name="Larimer J."/>
            <person name="McCowen C."/>
            <person name="Montmayeur A."/>
            <person name="Murphy C."/>
            <person name="Neiman D."/>
            <person name="Pearson M."/>
            <person name="Priest M."/>
            <person name="Roberts A."/>
            <person name="Saif S."/>
            <person name="Shea T."/>
            <person name="Sisk P."/>
            <person name="Sykes S."/>
            <person name="Wortman J."/>
            <person name="Nusbaum C."/>
            <person name="Birren B."/>
        </authorList>
    </citation>
    <scope>NUCLEOTIDE SEQUENCE [LARGE SCALE GENOMIC DNA]</scope>
    <source>
        <strain evidence="2 3">VS20</strain>
    </source>
</reference>
<accession>T0QRJ5</accession>
<protein>
    <submittedName>
        <fullName evidence="2">Uncharacterized protein</fullName>
    </submittedName>
</protein>
<dbReference type="OrthoDB" id="68530at2759"/>
<dbReference type="RefSeq" id="XP_008605608.1">
    <property type="nucleotide sequence ID" value="XM_008607386.1"/>
</dbReference>
<name>T0QRJ5_SAPDV</name>
<sequence>MADRHPTSPRAMFSPRKALARLQVQPAPSSALGALAESEKDAVIIYLLQKVRDQQAMQDATIKFGEQVAAQLVLEQHRAAEAHEATVRELQDQLHAAVHDHPEVRRLQSAVADLQIALDTERQNVLSAIQKCRRSREREKQLKMTIDPLWG</sequence>
<dbReference type="VEuPathDB" id="FungiDB:SDRG_01835"/>
<keyword evidence="3" id="KW-1185">Reference proteome</keyword>
<gene>
    <name evidence="2" type="ORF">SDRG_01835</name>
</gene>
<dbReference type="eggNOG" id="ENOG502SBFY">
    <property type="taxonomic scope" value="Eukaryota"/>
</dbReference>
<keyword evidence="1" id="KW-0175">Coiled coil</keyword>
<dbReference type="InParanoid" id="T0QRJ5"/>
<dbReference type="GeneID" id="19942562"/>
<dbReference type="Proteomes" id="UP000030762">
    <property type="component" value="Unassembled WGS sequence"/>
</dbReference>